<gene>
    <name evidence="9" type="primary">cobI</name>
    <name evidence="9" type="ORF">H8S18_12640</name>
</gene>
<evidence type="ECO:0000259" key="8">
    <source>
        <dbReference type="Pfam" id="PF00590"/>
    </source>
</evidence>
<dbReference type="GO" id="GO:0030788">
    <property type="term" value="F:precorrin-2 C20-methyltransferase activity"/>
    <property type="evidence" value="ECO:0007669"/>
    <property type="project" value="UniProtKB-EC"/>
</dbReference>
<dbReference type="InterPro" id="IPR000878">
    <property type="entry name" value="4pyrrol_Mease"/>
</dbReference>
<keyword evidence="3" id="KW-0169">Cobalamin biosynthesis</keyword>
<comment type="pathway">
    <text evidence="1">Cofactor biosynthesis; adenosylcobalamin biosynthesis.</text>
</comment>
<keyword evidence="6" id="KW-0949">S-adenosyl-L-methionine</keyword>
<keyword evidence="5 9" id="KW-0808">Transferase</keyword>
<proteinExistence type="inferred from homology"/>
<evidence type="ECO:0000256" key="1">
    <source>
        <dbReference type="ARBA" id="ARBA00004953"/>
    </source>
</evidence>
<dbReference type="EMBL" id="JACOON010000007">
    <property type="protein sequence ID" value="MBC5649188.1"/>
    <property type="molecule type" value="Genomic_DNA"/>
</dbReference>
<accession>A0ABR7EHG7</accession>
<evidence type="ECO:0000313" key="9">
    <source>
        <dbReference type="EMBL" id="MBC5649188.1"/>
    </source>
</evidence>
<organism evidence="9 10">
    <name type="scientific">Christensenella tenuis</name>
    <dbReference type="NCBI Taxonomy" id="2763033"/>
    <lineage>
        <taxon>Bacteria</taxon>
        <taxon>Bacillati</taxon>
        <taxon>Bacillota</taxon>
        <taxon>Clostridia</taxon>
        <taxon>Christensenellales</taxon>
        <taxon>Christensenellaceae</taxon>
        <taxon>Christensenella</taxon>
    </lineage>
</organism>
<dbReference type="Gene3D" id="3.30.950.10">
    <property type="entry name" value="Methyltransferase, Cobalt-precorrin-4 Transmethylase, Domain 2"/>
    <property type="match status" value="1"/>
</dbReference>
<evidence type="ECO:0000256" key="2">
    <source>
        <dbReference type="ARBA" id="ARBA00005879"/>
    </source>
</evidence>
<comment type="caution">
    <text evidence="9">The sequence shown here is derived from an EMBL/GenBank/DDBJ whole genome shotgun (WGS) entry which is preliminary data.</text>
</comment>
<dbReference type="NCBIfam" id="TIGR01467">
    <property type="entry name" value="cobI_cbiL"/>
    <property type="match status" value="1"/>
</dbReference>
<comment type="similarity">
    <text evidence="2 7">Belongs to the precorrin methyltransferase family.</text>
</comment>
<evidence type="ECO:0000313" key="10">
    <source>
        <dbReference type="Proteomes" id="UP000606889"/>
    </source>
</evidence>
<evidence type="ECO:0000256" key="6">
    <source>
        <dbReference type="ARBA" id="ARBA00022691"/>
    </source>
</evidence>
<dbReference type="PIRSF" id="PIRSF036427">
    <property type="entry name" value="Precrrn-2_mtase"/>
    <property type="match status" value="1"/>
</dbReference>
<dbReference type="CDD" id="cd11645">
    <property type="entry name" value="Precorrin_2_C20_MT"/>
    <property type="match status" value="1"/>
</dbReference>
<keyword evidence="10" id="KW-1185">Reference proteome</keyword>
<reference evidence="9 10" key="1">
    <citation type="submission" date="2020-08" db="EMBL/GenBank/DDBJ databases">
        <title>Genome public.</title>
        <authorList>
            <person name="Liu C."/>
            <person name="Sun Q."/>
        </authorList>
    </citation>
    <scope>NUCLEOTIDE SEQUENCE [LARGE SCALE GENOMIC DNA]</scope>
    <source>
        <strain evidence="9 10">NSJ-35</strain>
    </source>
</reference>
<dbReference type="InterPro" id="IPR014776">
    <property type="entry name" value="4pyrrole_Mease_sub2"/>
</dbReference>
<protein>
    <submittedName>
        <fullName evidence="9">Precorrin-2 C(20)-methyltransferase</fullName>
        <ecNumber evidence="9">2.1.1.130</ecNumber>
    </submittedName>
</protein>
<feature type="domain" description="Tetrapyrrole methylase" evidence="8">
    <location>
        <begin position="5"/>
        <end position="210"/>
    </location>
</feature>
<evidence type="ECO:0000256" key="3">
    <source>
        <dbReference type="ARBA" id="ARBA00022573"/>
    </source>
</evidence>
<dbReference type="RefSeq" id="WP_186858637.1">
    <property type="nucleotide sequence ID" value="NZ_JACOON010000007.1"/>
</dbReference>
<dbReference type="PANTHER" id="PTHR43467:SF2">
    <property type="entry name" value="COBALT-PRECORRIN-2 C(20)-METHYLTRANSFERASE"/>
    <property type="match status" value="1"/>
</dbReference>
<evidence type="ECO:0000256" key="4">
    <source>
        <dbReference type="ARBA" id="ARBA00022603"/>
    </source>
</evidence>
<dbReference type="InterPro" id="IPR035996">
    <property type="entry name" value="4pyrrol_Methylase_sf"/>
</dbReference>
<keyword evidence="4 9" id="KW-0489">Methyltransferase</keyword>
<sequence>MTKGKFYSVGTGPGDPKLLTVAALETIENADVIAVPDSGNGKNAVLEIVTEYVGEKNILYCPMAMTRDKEKLARCHEDSCKMLQAELDGGKNVAFLTLGDPSVYSTTMYVHNMLKEKGYSTKMIPGVTSFCAAAAALDLSLCEGGQALHILPASYGGTEEGLALDGNKVLMKSGKSILKVKKFANMENNEVYAVERCGMEGEKIHTSLDTIDETTGYFCVMIVKEKEQ</sequence>
<evidence type="ECO:0000256" key="7">
    <source>
        <dbReference type="PIRNR" id="PIRNR036427"/>
    </source>
</evidence>
<dbReference type="Gene3D" id="3.40.1010.10">
    <property type="entry name" value="Cobalt-precorrin-4 Transmethylase, Domain 1"/>
    <property type="match status" value="1"/>
</dbReference>
<dbReference type="PANTHER" id="PTHR43467">
    <property type="entry name" value="COBALT-PRECORRIN-2 C(20)-METHYLTRANSFERASE"/>
    <property type="match status" value="1"/>
</dbReference>
<name>A0ABR7EHG7_9FIRM</name>
<dbReference type="InterPro" id="IPR012382">
    <property type="entry name" value="CobI/CbiL"/>
</dbReference>
<dbReference type="Proteomes" id="UP000606889">
    <property type="component" value="Unassembled WGS sequence"/>
</dbReference>
<dbReference type="InterPro" id="IPR014777">
    <property type="entry name" value="4pyrrole_Mease_sub1"/>
</dbReference>
<dbReference type="EC" id="2.1.1.130" evidence="9"/>
<dbReference type="SUPFAM" id="SSF53790">
    <property type="entry name" value="Tetrapyrrole methylase"/>
    <property type="match status" value="1"/>
</dbReference>
<dbReference type="Pfam" id="PF00590">
    <property type="entry name" value="TP_methylase"/>
    <property type="match status" value="1"/>
</dbReference>
<dbReference type="GO" id="GO:0032259">
    <property type="term" value="P:methylation"/>
    <property type="evidence" value="ECO:0007669"/>
    <property type="project" value="UniProtKB-KW"/>
</dbReference>
<evidence type="ECO:0000256" key="5">
    <source>
        <dbReference type="ARBA" id="ARBA00022679"/>
    </source>
</evidence>
<dbReference type="InterPro" id="IPR006364">
    <property type="entry name" value="CobI/CbiL/CobIJ_dom"/>
</dbReference>